<evidence type="ECO:0000256" key="1">
    <source>
        <dbReference type="ARBA" id="ARBA00010923"/>
    </source>
</evidence>
<evidence type="ECO:0000259" key="4">
    <source>
        <dbReference type="Pfam" id="PF01420"/>
    </source>
</evidence>
<evidence type="ECO:0000313" key="6">
    <source>
        <dbReference type="Proteomes" id="UP000217348"/>
    </source>
</evidence>
<evidence type="ECO:0000256" key="2">
    <source>
        <dbReference type="ARBA" id="ARBA00022747"/>
    </source>
</evidence>
<dbReference type="AlphaFoldDB" id="A0A250FXP6"/>
<dbReference type="SUPFAM" id="SSF116734">
    <property type="entry name" value="DNA methylase specificity domain"/>
    <property type="match status" value="1"/>
</dbReference>
<feature type="domain" description="Type I restriction modification DNA specificity" evidence="4">
    <location>
        <begin position="50"/>
        <end position="160"/>
    </location>
</feature>
<dbReference type="InterPro" id="IPR051212">
    <property type="entry name" value="Type-I_RE_S_subunit"/>
</dbReference>
<dbReference type="Gene3D" id="3.90.220.20">
    <property type="entry name" value="DNA methylase specificity domains"/>
    <property type="match status" value="1"/>
</dbReference>
<evidence type="ECO:0000313" key="5">
    <source>
        <dbReference type="EMBL" id="ATA89235.1"/>
    </source>
</evidence>
<dbReference type="InterPro" id="IPR000055">
    <property type="entry name" value="Restrct_endonuc_typeI_TRD"/>
</dbReference>
<organism evidence="5 6">
    <name type="scientific">Capnocytophaga stomatis</name>
    <dbReference type="NCBI Taxonomy" id="1848904"/>
    <lineage>
        <taxon>Bacteria</taxon>
        <taxon>Pseudomonadati</taxon>
        <taxon>Bacteroidota</taxon>
        <taxon>Flavobacteriia</taxon>
        <taxon>Flavobacteriales</taxon>
        <taxon>Flavobacteriaceae</taxon>
        <taxon>Capnocytophaga</taxon>
    </lineage>
</organism>
<dbReference type="GO" id="GO:0009307">
    <property type="term" value="P:DNA restriction-modification system"/>
    <property type="evidence" value="ECO:0007669"/>
    <property type="project" value="UniProtKB-KW"/>
</dbReference>
<comment type="similarity">
    <text evidence="1">Belongs to the type-I restriction system S methylase family.</text>
</comment>
<proteinExistence type="inferred from homology"/>
<dbReference type="InterPro" id="IPR044946">
    <property type="entry name" value="Restrct_endonuc_typeI_TRD_sf"/>
</dbReference>
<keyword evidence="5" id="KW-0255">Endonuclease</keyword>
<dbReference type="EMBL" id="CP022387">
    <property type="protein sequence ID" value="ATA89235.1"/>
    <property type="molecule type" value="Genomic_DNA"/>
</dbReference>
<evidence type="ECO:0000256" key="3">
    <source>
        <dbReference type="ARBA" id="ARBA00023125"/>
    </source>
</evidence>
<dbReference type="GO" id="GO:0004519">
    <property type="term" value="F:endonuclease activity"/>
    <property type="evidence" value="ECO:0007669"/>
    <property type="project" value="UniProtKB-KW"/>
</dbReference>
<dbReference type="REBASE" id="780823">
    <property type="entry name" value="S.CstH2177ORF5560P"/>
</dbReference>
<keyword evidence="5" id="KW-0378">Hydrolase</keyword>
<dbReference type="GO" id="GO:0003677">
    <property type="term" value="F:DNA binding"/>
    <property type="evidence" value="ECO:0007669"/>
    <property type="project" value="UniProtKB-KW"/>
</dbReference>
<reference evidence="6" key="1">
    <citation type="submission" date="2017-06" db="EMBL/GenBank/DDBJ databases">
        <title>Capnocytophaga spp. assemblies.</title>
        <authorList>
            <person name="Gulvik C.A."/>
        </authorList>
    </citation>
    <scope>NUCLEOTIDE SEQUENCE [LARGE SCALE GENOMIC DNA]</scope>
    <source>
        <strain evidence="6">H2177</strain>
    </source>
</reference>
<gene>
    <name evidence="5" type="ORF">CGC58_05555</name>
</gene>
<protein>
    <submittedName>
        <fullName evidence="5">Restriction endonuclease</fullName>
    </submittedName>
</protein>
<keyword evidence="3" id="KW-0238">DNA-binding</keyword>
<dbReference type="Proteomes" id="UP000217348">
    <property type="component" value="Chromosome"/>
</dbReference>
<dbReference type="Pfam" id="PF01420">
    <property type="entry name" value="Methylase_S"/>
    <property type="match status" value="1"/>
</dbReference>
<keyword evidence="5" id="KW-0540">Nuclease</keyword>
<keyword evidence="2" id="KW-0680">Restriction system</keyword>
<accession>A0A250FXP6</accession>
<dbReference type="PANTHER" id="PTHR43140:SF1">
    <property type="entry name" value="TYPE I RESTRICTION ENZYME ECOKI SPECIFICITY SUBUNIT"/>
    <property type="match status" value="1"/>
</dbReference>
<dbReference type="KEGG" id="csto:CGC58_05555"/>
<dbReference type="PANTHER" id="PTHR43140">
    <property type="entry name" value="TYPE-1 RESTRICTION ENZYME ECOKI SPECIFICITY PROTEIN"/>
    <property type="match status" value="1"/>
</dbReference>
<sequence>MSELYILLKRGKSPKYGNSNIQVIKSGQARGYSQFDFSQPAFVREDFVLDERKLQKGDILINSTGVGTAGRVTLFELEGDFVADNHITIFRPNEKLISKFGLYSLANIGFKTIESMANGASGQIELTIDTIKTISFLVPPLAKQQEIVSEIEGYEVEITKLEQIMAQSSQKKKAILEKYL</sequence>
<name>A0A250FXP6_9FLAO</name>